<dbReference type="InterPro" id="IPR049253">
    <property type="entry name" value="DUF6886"/>
</dbReference>
<gene>
    <name evidence="1" type="ORF">HPT30_21735</name>
</gene>
<dbReference type="RefSeq" id="WP_175373417.1">
    <property type="nucleotide sequence ID" value="NZ_JABWCS010000217.1"/>
</dbReference>
<reference evidence="1" key="1">
    <citation type="submission" date="2020-06" db="EMBL/GenBank/DDBJ databases">
        <title>Paenibacillus sp. nov., isolated from soil.</title>
        <authorList>
            <person name="Seo Y.L."/>
        </authorList>
    </citation>
    <scope>NUCLEOTIDE SEQUENCE [LARGE SCALE GENOMIC DNA]</scope>
    <source>
        <strain evidence="1">JW14</strain>
    </source>
</reference>
<dbReference type="Pfam" id="PF21820">
    <property type="entry name" value="DUF6886"/>
    <property type="match status" value="1"/>
</dbReference>
<keyword evidence="2" id="KW-1185">Reference proteome</keyword>
<sequence length="173" mass="19995">MYLYHFSEESDIKRFVPKEKQNIQGMPPLVWAIDQEHEVSYYFPRDCPRIILRKTAAATDDQAGNLFAGTTATTIITVESRWYTAIKNTTLYRYVFPRQGFELFDQTAGYYTSPRTLEPLRVEAMDHLVDRILATGAELRFTDNLYPLREAILASGYPDFGIHRFANARAKVE</sequence>
<name>A0A850EPT9_9BACL</name>
<dbReference type="EMBL" id="JABWCS010000217">
    <property type="protein sequence ID" value="NUU62975.1"/>
    <property type="molecule type" value="Genomic_DNA"/>
</dbReference>
<accession>A0A850EPT9</accession>
<dbReference type="AlphaFoldDB" id="A0A850EPT9"/>
<evidence type="ECO:0000313" key="2">
    <source>
        <dbReference type="Proteomes" id="UP000564806"/>
    </source>
</evidence>
<organism evidence="1 2">
    <name type="scientific">Paenibacillus agri</name>
    <dbReference type="NCBI Taxonomy" id="2744309"/>
    <lineage>
        <taxon>Bacteria</taxon>
        <taxon>Bacillati</taxon>
        <taxon>Bacillota</taxon>
        <taxon>Bacilli</taxon>
        <taxon>Bacillales</taxon>
        <taxon>Paenibacillaceae</taxon>
        <taxon>Paenibacillus</taxon>
    </lineage>
</organism>
<comment type="caution">
    <text evidence="1">The sequence shown here is derived from an EMBL/GenBank/DDBJ whole genome shotgun (WGS) entry which is preliminary data.</text>
</comment>
<protein>
    <submittedName>
        <fullName evidence="1">Uncharacterized protein</fullName>
    </submittedName>
</protein>
<dbReference type="Proteomes" id="UP000564806">
    <property type="component" value="Unassembled WGS sequence"/>
</dbReference>
<evidence type="ECO:0000313" key="1">
    <source>
        <dbReference type="EMBL" id="NUU62975.1"/>
    </source>
</evidence>
<proteinExistence type="predicted"/>